<reference evidence="1" key="1">
    <citation type="journal article" date="2019" name="Sci. Rep.">
        <title>Draft genome of Tanacetum cinerariifolium, the natural source of mosquito coil.</title>
        <authorList>
            <person name="Yamashiro T."/>
            <person name="Shiraishi A."/>
            <person name="Satake H."/>
            <person name="Nakayama K."/>
        </authorList>
    </citation>
    <scope>NUCLEOTIDE SEQUENCE</scope>
</reference>
<protein>
    <submittedName>
        <fullName evidence="1">Uncharacterized protein</fullName>
    </submittedName>
</protein>
<sequence>WWWFHVGGEVVVVRCGGCRGGDGVRGCDDGRGGDEWCGDGGSAVGSGRCHGSGWPTVGVAGKRGCGVEAVALVDRGVVVASVAVGLWMVGRRVGASDIVDRVDRVIRILFGFAEKSKPKKFSSGGVVAGGGGGWEMERVN</sequence>
<organism evidence="1">
    <name type="scientific">Tanacetum cinerariifolium</name>
    <name type="common">Dalmatian daisy</name>
    <name type="synonym">Chrysanthemum cinerariifolium</name>
    <dbReference type="NCBI Taxonomy" id="118510"/>
    <lineage>
        <taxon>Eukaryota</taxon>
        <taxon>Viridiplantae</taxon>
        <taxon>Streptophyta</taxon>
        <taxon>Embryophyta</taxon>
        <taxon>Tracheophyta</taxon>
        <taxon>Spermatophyta</taxon>
        <taxon>Magnoliopsida</taxon>
        <taxon>eudicotyledons</taxon>
        <taxon>Gunneridae</taxon>
        <taxon>Pentapetalae</taxon>
        <taxon>asterids</taxon>
        <taxon>campanulids</taxon>
        <taxon>Asterales</taxon>
        <taxon>Asteraceae</taxon>
        <taxon>Asteroideae</taxon>
        <taxon>Anthemideae</taxon>
        <taxon>Anthemidinae</taxon>
        <taxon>Tanacetum</taxon>
    </lineage>
</organism>
<name>A0A699KEL1_TANCI</name>
<feature type="non-terminal residue" evidence="1">
    <location>
        <position position="140"/>
    </location>
</feature>
<proteinExistence type="predicted"/>
<accession>A0A699KEL1</accession>
<dbReference type="AlphaFoldDB" id="A0A699KEL1"/>
<dbReference type="EMBL" id="BKCJ010510402">
    <property type="protein sequence ID" value="GFA90057.1"/>
    <property type="molecule type" value="Genomic_DNA"/>
</dbReference>
<comment type="caution">
    <text evidence="1">The sequence shown here is derived from an EMBL/GenBank/DDBJ whole genome shotgun (WGS) entry which is preliminary data.</text>
</comment>
<evidence type="ECO:0000313" key="1">
    <source>
        <dbReference type="EMBL" id="GFA90057.1"/>
    </source>
</evidence>
<feature type="non-terminal residue" evidence="1">
    <location>
        <position position="1"/>
    </location>
</feature>
<gene>
    <name evidence="1" type="ORF">Tci_662029</name>
</gene>